<evidence type="ECO:0000256" key="6">
    <source>
        <dbReference type="ARBA" id="ARBA00022679"/>
    </source>
</evidence>
<evidence type="ECO:0000256" key="9">
    <source>
        <dbReference type="ARBA" id="ARBA00022777"/>
    </source>
</evidence>
<comment type="function">
    <text evidence="1">Catalyzes the phosphorylation of riboflavin to FMN followed by the adenylation of FMN to FAD.</text>
</comment>
<sequence>MAMKTLHVTHPLKSEEIPSDDTVLIMGFFDGVHLGHQKVINTGVKLAHEQGLKSVLITFDRSPRVVYQHEKNFKYLSTEQRKQQLVEKLGVDYLYFVKFTSDFSQLKPQEFVDEYMIGMHAKYVVAGFDYTYGKRDIANMQTLPNYSRDEFKIITVPEQTFETEKIGSSSIKKMIETNQIDEANELLGYNYQNSGTVVHGLQRGRKLGFPTANLAVGKGELIPSIGVYATRLQVDGNWYDSMTSVGYNVTFQENTGITVETNIFDFDADIYGKEVEIQWLHYLRGEVKFDGPEGLVDQLEKDRQNSRQYLKLKTR</sequence>
<dbReference type="NCBIfam" id="TIGR00083">
    <property type="entry name" value="ribF"/>
    <property type="match status" value="1"/>
</dbReference>
<dbReference type="AlphaFoldDB" id="A0A0R1SGL3"/>
<dbReference type="InterPro" id="IPR014729">
    <property type="entry name" value="Rossmann-like_a/b/a_fold"/>
</dbReference>
<dbReference type="GO" id="GO:0009398">
    <property type="term" value="P:FMN biosynthetic process"/>
    <property type="evidence" value="ECO:0007669"/>
    <property type="project" value="UniProtKB-UniRule"/>
</dbReference>
<evidence type="ECO:0000256" key="3">
    <source>
        <dbReference type="ARBA" id="ARBA00005201"/>
    </source>
</evidence>
<protein>
    <recommendedName>
        <fullName evidence="15">Riboflavin biosynthesis protein</fullName>
    </recommendedName>
    <domain>
        <recommendedName>
            <fullName evidence="15">Riboflavin kinase</fullName>
            <ecNumber evidence="15">2.7.1.26</ecNumber>
        </recommendedName>
        <alternativeName>
            <fullName evidence="15">Flavokinase</fullName>
        </alternativeName>
    </domain>
    <domain>
        <recommendedName>
            <fullName evidence="15">FMN adenylyltransferase</fullName>
            <ecNumber evidence="15">2.7.7.2</ecNumber>
        </recommendedName>
        <alternativeName>
            <fullName evidence="15">FAD pyrophosphorylase</fullName>
        </alternativeName>
        <alternativeName>
            <fullName evidence="15">FAD synthase</fullName>
        </alternativeName>
    </domain>
</protein>
<dbReference type="SMART" id="SM00904">
    <property type="entry name" value="Flavokinase"/>
    <property type="match status" value="1"/>
</dbReference>
<dbReference type="GO" id="GO:0008531">
    <property type="term" value="F:riboflavin kinase activity"/>
    <property type="evidence" value="ECO:0007669"/>
    <property type="project" value="UniProtKB-UniRule"/>
</dbReference>
<dbReference type="UniPathway" id="UPA00277">
    <property type="reaction ID" value="UER00407"/>
</dbReference>
<evidence type="ECO:0000313" key="17">
    <source>
        <dbReference type="EMBL" id="KRL68439.1"/>
    </source>
</evidence>
<gene>
    <name evidence="17" type="ORF">FC27_GL000137</name>
</gene>
<evidence type="ECO:0000256" key="4">
    <source>
        <dbReference type="ARBA" id="ARBA00022630"/>
    </source>
</evidence>
<dbReference type="SUPFAM" id="SSF82114">
    <property type="entry name" value="Riboflavin kinase-like"/>
    <property type="match status" value="1"/>
</dbReference>
<dbReference type="FunFam" id="2.40.30.30:FF:000003">
    <property type="entry name" value="Riboflavin biosynthesis protein"/>
    <property type="match status" value="1"/>
</dbReference>
<dbReference type="Proteomes" id="UP000051647">
    <property type="component" value="Unassembled WGS sequence"/>
</dbReference>
<dbReference type="CDD" id="cd02064">
    <property type="entry name" value="FAD_synthetase_N"/>
    <property type="match status" value="1"/>
</dbReference>
<dbReference type="UniPathway" id="UPA00276">
    <property type="reaction ID" value="UER00406"/>
</dbReference>
<dbReference type="PANTHER" id="PTHR22749">
    <property type="entry name" value="RIBOFLAVIN KINASE/FMN ADENYLYLTRANSFERASE"/>
    <property type="match status" value="1"/>
</dbReference>
<organism evidence="17 18">
    <name type="scientific">Companilactobacillus versmoldensis DSM 14857 = KCTC 3814</name>
    <dbReference type="NCBI Taxonomy" id="1423815"/>
    <lineage>
        <taxon>Bacteria</taxon>
        <taxon>Bacillati</taxon>
        <taxon>Bacillota</taxon>
        <taxon>Bacilli</taxon>
        <taxon>Lactobacillales</taxon>
        <taxon>Lactobacillaceae</taxon>
        <taxon>Companilactobacillus</taxon>
    </lineage>
</organism>
<dbReference type="FunFam" id="3.40.50.620:FF:000021">
    <property type="entry name" value="Riboflavin biosynthesis protein"/>
    <property type="match status" value="1"/>
</dbReference>
<dbReference type="EMBL" id="AZFA01000001">
    <property type="protein sequence ID" value="KRL68439.1"/>
    <property type="molecule type" value="Genomic_DNA"/>
</dbReference>
<dbReference type="SUPFAM" id="SSF52374">
    <property type="entry name" value="Nucleotidylyl transferase"/>
    <property type="match status" value="1"/>
</dbReference>
<dbReference type="PATRIC" id="fig|1423815.3.peg.138"/>
<keyword evidence="7 15" id="KW-0548">Nucleotidyltransferase</keyword>
<evidence type="ECO:0000256" key="14">
    <source>
        <dbReference type="ARBA" id="ARBA00049494"/>
    </source>
</evidence>
<evidence type="ECO:0000256" key="15">
    <source>
        <dbReference type="PIRNR" id="PIRNR004491"/>
    </source>
</evidence>
<keyword evidence="5 15" id="KW-0288">FMN</keyword>
<comment type="pathway">
    <text evidence="3 15">Cofactor biosynthesis; FMN biosynthesis; FMN from riboflavin (ATP route): step 1/1.</text>
</comment>
<comment type="catalytic activity">
    <reaction evidence="13 15">
        <text>riboflavin + ATP = FMN + ADP + H(+)</text>
        <dbReference type="Rhea" id="RHEA:14357"/>
        <dbReference type="ChEBI" id="CHEBI:15378"/>
        <dbReference type="ChEBI" id="CHEBI:30616"/>
        <dbReference type="ChEBI" id="CHEBI:57986"/>
        <dbReference type="ChEBI" id="CHEBI:58210"/>
        <dbReference type="ChEBI" id="CHEBI:456216"/>
        <dbReference type="EC" id="2.7.1.26"/>
    </reaction>
</comment>
<dbReference type="GO" id="GO:0005524">
    <property type="term" value="F:ATP binding"/>
    <property type="evidence" value="ECO:0007669"/>
    <property type="project" value="UniProtKB-UniRule"/>
</dbReference>
<accession>A0A0R1SGL3</accession>
<comment type="similarity">
    <text evidence="15">Belongs to the ribF family.</text>
</comment>
<evidence type="ECO:0000256" key="13">
    <source>
        <dbReference type="ARBA" id="ARBA00047880"/>
    </source>
</evidence>
<keyword evidence="12" id="KW-0511">Multifunctional enzyme</keyword>
<evidence type="ECO:0000256" key="11">
    <source>
        <dbReference type="ARBA" id="ARBA00022840"/>
    </source>
</evidence>
<dbReference type="EC" id="2.7.7.2" evidence="15"/>
<evidence type="ECO:0000256" key="5">
    <source>
        <dbReference type="ARBA" id="ARBA00022643"/>
    </source>
</evidence>
<keyword evidence="11 15" id="KW-0067">ATP-binding</keyword>
<dbReference type="PIRSF" id="PIRSF004491">
    <property type="entry name" value="FAD_Synth"/>
    <property type="match status" value="1"/>
</dbReference>
<dbReference type="InterPro" id="IPR023468">
    <property type="entry name" value="Riboflavin_kinase"/>
</dbReference>
<dbReference type="InterPro" id="IPR004821">
    <property type="entry name" value="Cyt_trans-like"/>
</dbReference>
<keyword evidence="10 15" id="KW-0274">FAD</keyword>
<comment type="pathway">
    <text evidence="2 15">Cofactor biosynthesis; FAD biosynthesis; FAD from FMN: step 1/1.</text>
</comment>
<dbReference type="eggNOG" id="COG0196">
    <property type="taxonomic scope" value="Bacteria"/>
</dbReference>
<dbReference type="NCBIfam" id="NF004162">
    <property type="entry name" value="PRK05627.1-5"/>
    <property type="match status" value="1"/>
</dbReference>
<dbReference type="InterPro" id="IPR015864">
    <property type="entry name" value="FAD_synthase"/>
</dbReference>
<reference evidence="17 18" key="1">
    <citation type="journal article" date="2015" name="Genome Announc.">
        <title>Expanding the biotechnology potential of lactobacilli through comparative genomics of 213 strains and associated genera.</title>
        <authorList>
            <person name="Sun Z."/>
            <person name="Harris H.M."/>
            <person name="McCann A."/>
            <person name="Guo C."/>
            <person name="Argimon S."/>
            <person name="Zhang W."/>
            <person name="Yang X."/>
            <person name="Jeffery I.B."/>
            <person name="Cooney J.C."/>
            <person name="Kagawa T.F."/>
            <person name="Liu W."/>
            <person name="Song Y."/>
            <person name="Salvetti E."/>
            <person name="Wrobel A."/>
            <person name="Rasinkangas P."/>
            <person name="Parkhill J."/>
            <person name="Rea M.C."/>
            <person name="O'Sullivan O."/>
            <person name="Ritari J."/>
            <person name="Douillard F.P."/>
            <person name="Paul Ross R."/>
            <person name="Yang R."/>
            <person name="Briner A.E."/>
            <person name="Felis G.E."/>
            <person name="de Vos W.M."/>
            <person name="Barrangou R."/>
            <person name="Klaenhammer T.R."/>
            <person name="Caufield P.W."/>
            <person name="Cui Y."/>
            <person name="Zhang H."/>
            <person name="O'Toole P.W."/>
        </authorList>
    </citation>
    <scope>NUCLEOTIDE SEQUENCE [LARGE SCALE GENOMIC DNA]</scope>
    <source>
        <strain evidence="17 18">DSM 14857</strain>
    </source>
</reference>
<comment type="catalytic activity">
    <reaction evidence="14 15">
        <text>FMN + ATP + H(+) = FAD + diphosphate</text>
        <dbReference type="Rhea" id="RHEA:17237"/>
        <dbReference type="ChEBI" id="CHEBI:15378"/>
        <dbReference type="ChEBI" id="CHEBI:30616"/>
        <dbReference type="ChEBI" id="CHEBI:33019"/>
        <dbReference type="ChEBI" id="CHEBI:57692"/>
        <dbReference type="ChEBI" id="CHEBI:58210"/>
        <dbReference type="EC" id="2.7.7.2"/>
    </reaction>
</comment>
<dbReference type="GO" id="GO:0003919">
    <property type="term" value="F:FMN adenylyltransferase activity"/>
    <property type="evidence" value="ECO:0007669"/>
    <property type="project" value="UniProtKB-UniRule"/>
</dbReference>
<dbReference type="EC" id="2.7.1.26" evidence="15"/>
<proteinExistence type="inferred from homology"/>
<keyword evidence="6 15" id="KW-0808">Transferase</keyword>
<dbReference type="InterPro" id="IPR002606">
    <property type="entry name" value="Riboflavin_kinase_bac"/>
</dbReference>
<keyword evidence="4 15" id="KW-0285">Flavoprotein</keyword>
<keyword evidence="9 15" id="KW-0418">Kinase</keyword>
<evidence type="ECO:0000256" key="10">
    <source>
        <dbReference type="ARBA" id="ARBA00022827"/>
    </source>
</evidence>
<evidence type="ECO:0000313" key="18">
    <source>
        <dbReference type="Proteomes" id="UP000051647"/>
    </source>
</evidence>
<evidence type="ECO:0000256" key="7">
    <source>
        <dbReference type="ARBA" id="ARBA00022695"/>
    </source>
</evidence>
<dbReference type="STRING" id="1423815.FC27_GL000137"/>
<feature type="domain" description="Riboflavin kinase" evidence="16">
    <location>
        <begin position="186"/>
        <end position="311"/>
    </location>
</feature>
<dbReference type="PANTHER" id="PTHR22749:SF6">
    <property type="entry name" value="RIBOFLAVIN KINASE"/>
    <property type="match status" value="1"/>
</dbReference>
<dbReference type="InterPro" id="IPR015865">
    <property type="entry name" value="Riboflavin_kinase_bac/euk"/>
</dbReference>
<dbReference type="InterPro" id="IPR023465">
    <property type="entry name" value="Riboflavin_kinase_dom_sf"/>
</dbReference>
<comment type="caution">
    <text evidence="17">The sequence shown here is derived from an EMBL/GenBank/DDBJ whole genome shotgun (WGS) entry which is preliminary data.</text>
</comment>
<keyword evidence="18" id="KW-1185">Reference proteome</keyword>
<evidence type="ECO:0000256" key="2">
    <source>
        <dbReference type="ARBA" id="ARBA00004726"/>
    </source>
</evidence>
<dbReference type="Gene3D" id="2.40.30.30">
    <property type="entry name" value="Riboflavin kinase-like"/>
    <property type="match status" value="1"/>
</dbReference>
<evidence type="ECO:0000256" key="12">
    <source>
        <dbReference type="ARBA" id="ARBA00023268"/>
    </source>
</evidence>
<dbReference type="NCBIfam" id="TIGR00125">
    <property type="entry name" value="cyt_tran_rel"/>
    <property type="match status" value="1"/>
</dbReference>
<dbReference type="GO" id="GO:0009231">
    <property type="term" value="P:riboflavin biosynthetic process"/>
    <property type="evidence" value="ECO:0007669"/>
    <property type="project" value="InterPro"/>
</dbReference>
<dbReference type="Gene3D" id="3.40.50.620">
    <property type="entry name" value="HUPs"/>
    <property type="match status" value="1"/>
</dbReference>
<dbReference type="GO" id="GO:0006747">
    <property type="term" value="P:FAD biosynthetic process"/>
    <property type="evidence" value="ECO:0007669"/>
    <property type="project" value="UniProtKB-UniRule"/>
</dbReference>
<dbReference type="Pfam" id="PF01687">
    <property type="entry name" value="Flavokinase"/>
    <property type="match status" value="1"/>
</dbReference>
<evidence type="ECO:0000259" key="16">
    <source>
        <dbReference type="SMART" id="SM00904"/>
    </source>
</evidence>
<name>A0A0R1SGL3_9LACO</name>
<evidence type="ECO:0000256" key="8">
    <source>
        <dbReference type="ARBA" id="ARBA00022741"/>
    </source>
</evidence>
<evidence type="ECO:0000256" key="1">
    <source>
        <dbReference type="ARBA" id="ARBA00002121"/>
    </source>
</evidence>
<keyword evidence="8 15" id="KW-0547">Nucleotide-binding</keyword>
<dbReference type="Pfam" id="PF06574">
    <property type="entry name" value="FAD_syn"/>
    <property type="match status" value="1"/>
</dbReference>